<dbReference type="SUPFAM" id="SSF55811">
    <property type="entry name" value="Nudix"/>
    <property type="match status" value="1"/>
</dbReference>
<dbReference type="Gene3D" id="3.90.79.10">
    <property type="entry name" value="Nucleoside Triphosphate Pyrophosphohydrolase"/>
    <property type="match status" value="1"/>
</dbReference>
<dbReference type="GO" id="GO:0006167">
    <property type="term" value="P:AMP biosynthetic process"/>
    <property type="evidence" value="ECO:0007669"/>
    <property type="project" value="TreeGrafter"/>
</dbReference>
<dbReference type="Pfam" id="PF00293">
    <property type="entry name" value="NUDIX"/>
    <property type="match status" value="1"/>
</dbReference>
<dbReference type="InterPro" id="IPR000086">
    <property type="entry name" value="NUDIX_hydrolase_dom"/>
</dbReference>
<evidence type="ECO:0000256" key="1">
    <source>
        <dbReference type="ARBA" id="ARBA00022801"/>
    </source>
</evidence>
<dbReference type="PANTHER" id="PTHR21340:SF0">
    <property type="entry name" value="BIS(5'-NUCLEOSYL)-TETRAPHOSPHATASE [ASYMMETRICAL]"/>
    <property type="match status" value="1"/>
</dbReference>
<feature type="domain" description="Nudix hydrolase" evidence="2">
    <location>
        <begin position="21"/>
        <end position="150"/>
    </location>
</feature>
<evidence type="ECO:0000313" key="4">
    <source>
        <dbReference type="Proteomes" id="UP000178419"/>
    </source>
</evidence>
<reference evidence="3 4" key="1">
    <citation type="journal article" date="2016" name="Nat. Commun.">
        <title>Thousands of microbial genomes shed light on interconnected biogeochemical processes in an aquifer system.</title>
        <authorList>
            <person name="Anantharaman K."/>
            <person name="Brown C.T."/>
            <person name="Hug L.A."/>
            <person name="Sharon I."/>
            <person name="Castelle C.J."/>
            <person name="Probst A.J."/>
            <person name="Thomas B.C."/>
            <person name="Singh A."/>
            <person name="Wilkins M.J."/>
            <person name="Karaoz U."/>
            <person name="Brodie E.L."/>
            <person name="Williams K.H."/>
            <person name="Hubbard S.S."/>
            <person name="Banfield J.F."/>
        </authorList>
    </citation>
    <scope>NUCLEOTIDE SEQUENCE [LARGE SCALE GENOMIC DNA]</scope>
</reference>
<dbReference type="GO" id="GO:0006754">
    <property type="term" value="P:ATP biosynthetic process"/>
    <property type="evidence" value="ECO:0007669"/>
    <property type="project" value="TreeGrafter"/>
</dbReference>
<dbReference type="GO" id="GO:0004081">
    <property type="term" value="F:bis(5'-nucleosyl)-tetraphosphatase (asymmetrical) activity"/>
    <property type="evidence" value="ECO:0007669"/>
    <property type="project" value="TreeGrafter"/>
</dbReference>
<evidence type="ECO:0000259" key="2">
    <source>
        <dbReference type="PROSITE" id="PS51462"/>
    </source>
</evidence>
<evidence type="ECO:0000313" key="3">
    <source>
        <dbReference type="EMBL" id="OGM20129.1"/>
    </source>
</evidence>
<protein>
    <recommendedName>
        <fullName evidence="2">Nudix hydrolase domain-containing protein</fullName>
    </recommendedName>
</protein>
<comment type="caution">
    <text evidence="3">The sequence shown here is derived from an EMBL/GenBank/DDBJ whole genome shotgun (WGS) entry which is preliminary data.</text>
</comment>
<proteinExistence type="predicted"/>
<keyword evidence="1" id="KW-0378">Hydrolase</keyword>
<dbReference type="Proteomes" id="UP000178419">
    <property type="component" value="Unassembled WGS sequence"/>
</dbReference>
<organism evidence="3 4">
    <name type="scientific">Candidatus Woesebacteria bacterium RIFCSPHIGHO2_01_FULL_38_9</name>
    <dbReference type="NCBI Taxonomy" id="1802492"/>
    <lineage>
        <taxon>Bacteria</taxon>
        <taxon>Candidatus Woeseibacteriota</taxon>
    </lineage>
</organism>
<accession>A0A1F7XZM3</accession>
<gene>
    <name evidence="3" type="ORF">A2714_01060</name>
</gene>
<dbReference type="AlphaFoldDB" id="A0A1F7XZM3"/>
<dbReference type="InterPro" id="IPR051325">
    <property type="entry name" value="Nudix_hydrolase_domain"/>
</dbReference>
<dbReference type="PANTHER" id="PTHR21340">
    <property type="entry name" value="DIADENOSINE 5,5-P1,P4-TETRAPHOSPHATE PYROPHOSPHOHYDROLASE MUTT"/>
    <property type="match status" value="1"/>
</dbReference>
<sequence length="159" mass="17889">MKKILLLNPEKVGEEEVKNYSVREAVRAIVQDGDGNIAPLHVTKSKYYKLPGGGIEKGEDKITALKRECKEEIGSEIEILGEVGTIIEYRKMFNLKQISYCYLAKLKGKKGKSKFTDEEIANASQKLLNSLVTNATPRNREIEKARAKMKALKRFGTNN</sequence>
<dbReference type="PROSITE" id="PS51462">
    <property type="entry name" value="NUDIX"/>
    <property type="match status" value="1"/>
</dbReference>
<dbReference type="InterPro" id="IPR015797">
    <property type="entry name" value="NUDIX_hydrolase-like_dom_sf"/>
</dbReference>
<dbReference type="EMBL" id="MGGE01000051">
    <property type="protein sequence ID" value="OGM20129.1"/>
    <property type="molecule type" value="Genomic_DNA"/>
</dbReference>
<name>A0A1F7XZM3_9BACT</name>